<name>A0A9D0Z386_9FIRM</name>
<evidence type="ECO:0000313" key="3">
    <source>
        <dbReference type="Proteomes" id="UP000886796"/>
    </source>
</evidence>
<sequence>MEGVKAYVLSVTAGAILCGLVTSLSGKKGVQKGVIRLLTGAFLIVTVIAPLAKVKIQDLQDYLGDISMQSEAVAAEGENFANAQMADIITQRTEAYILDKAASMSVALQVEVTLSEENPPVPRAVTLTGALSPYQKSTLEDFISGNLG</sequence>
<dbReference type="AlphaFoldDB" id="A0A9D0Z386"/>
<feature type="transmembrane region" description="Helical" evidence="1">
    <location>
        <begin position="33"/>
        <end position="52"/>
    </location>
</feature>
<proteinExistence type="predicted"/>
<organism evidence="2 3">
    <name type="scientific">Candidatus Faecousia excrementigallinarum</name>
    <dbReference type="NCBI Taxonomy" id="2840806"/>
    <lineage>
        <taxon>Bacteria</taxon>
        <taxon>Bacillati</taxon>
        <taxon>Bacillota</taxon>
        <taxon>Clostridia</taxon>
        <taxon>Eubacteriales</taxon>
        <taxon>Oscillospiraceae</taxon>
        <taxon>Faecousia</taxon>
    </lineage>
</organism>
<dbReference type="Proteomes" id="UP000886796">
    <property type="component" value="Unassembled WGS sequence"/>
</dbReference>
<comment type="caution">
    <text evidence="2">The sequence shown here is derived from an EMBL/GenBank/DDBJ whole genome shotgun (WGS) entry which is preliminary data.</text>
</comment>
<gene>
    <name evidence="2" type="ORF">IAB74_08200</name>
</gene>
<dbReference type="EMBL" id="DVFK01000111">
    <property type="protein sequence ID" value="HIQ68471.1"/>
    <property type="molecule type" value="Genomic_DNA"/>
</dbReference>
<evidence type="ECO:0000256" key="1">
    <source>
        <dbReference type="SAM" id="Phobius"/>
    </source>
</evidence>
<feature type="non-terminal residue" evidence="2">
    <location>
        <position position="148"/>
    </location>
</feature>
<keyword evidence="1" id="KW-0472">Membrane</keyword>
<accession>A0A9D0Z386</accession>
<reference evidence="2" key="1">
    <citation type="submission" date="2020-10" db="EMBL/GenBank/DDBJ databases">
        <authorList>
            <person name="Gilroy R."/>
        </authorList>
    </citation>
    <scope>NUCLEOTIDE SEQUENCE</scope>
    <source>
        <strain evidence="2">13361</strain>
    </source>
</reference>
<reference evidence="2" key="2">
    <citation type="journal article" date="2021" name="PeerJ">
        <title>Extensive microbial diversity within the chicken gut microbiome revealed by metagenomics and culture.</title>
        <authorList>
            <person name="Gilroy R."/>
            <person name="Ravi A."/>
            <person name="Getino M."/>
            <person name="Pursley I."/>
            <person name="Horton D.L."/>
            <person name="Alikhan N.F."/>
            <person name="Baker D."/>
            <person name="Gharbi K."/>
            <person name="Hall N."/>
            <person name="Watson M."/>
            <person name="Adriaenssens E.M."/>
            <person name="Foster-Nyarko E."/>
            <person name="Jarju S."/>
            <person name="Secka A."/>
            <person name="Antonio M."/>
            <person name="Oren A."/>
            <person name="Chaudhuri R.R."/>
            <person name="La Ragione R."/>
            <person name="Hildebrand F."/>
            <person name="Pallen M.J."/>
        </authorList>
    </citation>
    <scope>NUCLEOTIDE SEQUENCE</scope>
    <source>
        <strain evidence="2">13361</strain>
    </source>
</reference>
<evidence type="ECO:0000313" key="2">
    <source>
        <dbReference type="EMBL" id="HIQ68471.1"/>
    </source>
</evidence>
<evidence type="ECO:0008006" key="4">
    <source>
        <dbReference type="Google" id="ProtNLM"/>
    </source>
</evidence>
<feature type="transmembrane region" description="Helical" evidence="1">
    <location>
        <begin position="6"/>
        <end position="26"/>
    </location>
</feature>
<keyword evidence="1" id="KW-0812">Transmembrane</keyword>
<protein>
    <recommendedName>
        <fullName evidence="4">Stage III sporulation protein AF</fullName>
    </recommendedName>
</protein>
<keyword evidence="1" id="KW-1133">Transmembrane helix</keyword>